<dbReference type="EMBL" id="BAABKM010000004">
    <property type="protein sequence ID" value="GAA4715935.1"/>
    <property type="molecule type" value="Genomic_DNA"/>
</dbReference>
<name>A0ABP8XY61_9ACTN</name>
<sequence>MSHSKRSRYAIRSLGLVLAASLGASVLTGSGTAVGADPTADCVAPFPVADLAVGDPVDGLTVTTGTTPQGFTGEVLGTLKDGIAPGVDMVLVKVDPAGLDVDPTEVKGIWQGMSGSPVYADDGRLIGAVAYGLSTQQSWVAGVTPFEAMDDYLGTEPAARHGLDRRTAARVAAAAGVTTAQAARGFEQLPMPLAVAGVSSRFLHPSAKTVAAHPWMRTDTYAVGRAGAAGPGAETMVAGGNMAAAMSTGDILMAGLGTATSVCDGDVVGFGHPMTFGGDSSFTLHPAEALYVQGDAPSFKVANIGDAVGTVFGDHMTGITGRFGAVPSSASVTSTVTWGSRSRTGTSYVSTGAPDDLAMVTYLQGSMNHARVIDGLSRGSEVFTLAVTGTDAAAKPFTLSWTDRYLAGYDLADEISMFSAELSSQIASIPDVTVDSISTTGAASADQTSYQVVRVEQRRAGAWVRMSPRKPAVVRAGSTLKVRAVLKGKKGVLTLPFSFAVPRKAAGQLAELGIAGGQSTSVNFGETIASAQKALKAAVRSDTVRAQFGRGANADVSDYGDEGDYEEFLRGAKGGGPRMVTFLKTTTTAPRAAVMGGSALVPVMIR</sequence>
<dbReference type="SUPFAM" id="SSF50494">
    <property type="entry name" value="Trypsin-like serine proteases"/>
    <property type="match status" value="1"/>
</dbReference>
<feature type="chain" id="PRO_5047364779" description="Peptidase S55 domain-containing protein" evidence="1">
    <location>
        <begin position="36"/>
        <end position="606"/>
    </location>
</feature>
<keyword evidence="1" id="KW-0732">Signal</keyword>
<organism evidence="3 4">
    <name type="scientific">Nocardioides conyzicola</name>
    <dbReference type="NCBI Taxonomy" id="1651781"/>
    <lineage>
        <taxon>Bacteria</taxon>
        <taxon>Bacillati</taxon>
        <taxon>Actinomycetota</taxon>
        <taxon>Actinomycetes</taxon>
        <taxon>Propionibacteriales</taxon>
        <taxon>Nocardioidaceae</taxon>
        <taxon>Nocardioides</taxon>
    </lineage>
</organism>
<dbReference type="PROSITE" id="PS51494">
    <property type="entry name" value="SPOIVB"/>
    <property type="match status" value="1"/>
</dbReference>
<gene>
    <name evidence="3" type="ORF">GCM10023349_39510</name>
</gene>
<proteinExistence type="predicted"/>
<comment type="caution">
    <text evidence="3">The sequence shown here is derived from an EMBL/GenBank/DDBJ whole genome shotgun (WGS) entry which is preliminary data.</text>
</comment>
<accession>A0ABP8XY61</accession>
<reference evidence="4" key="1">
    <citation type="journal article" date="2019" name="Int. J. Syst. Evol. Microbiol.">
        <title>The Global Catalogue of Microorganisms (GCM) 10K type strain sequencing project: providing services to taxonomists for standard genome sequencing and annotation.</title>
        <authorList>
            <consortium name="The Broad Institute Genomics Platform"/>
            <consortium name="The Broad Institute Genome Sequencing Center for Infectious Disease"/>
            <person name="Wu L."/>
            <person name="Ma J."/>
        </authorList>
    </citation>
    <scope>NUCLEOTIDE SEQUENCE [LARGE SCALE GENOMIC DNA]</scope>
    <source>
        <strain evidence="4">JCM 18531</strain>
    </source>
</reference>
<evidence type="ECO:0000256" key="1">
    <source>
        <dbReference type="SAM" id="SignalP"/>
    </source>
</evidence>
<dbReference type="RefSeq" id="WP_345523284.1">
    <property type="nucleotide sequence ID" value="NZ_BAABKM010000004.1"/>
</dbReference>
<dbReference type="Proteomes" id="UP001499974">
    <property type="component" value="Unassembled WGS sequence"/>
</dbReference>
<dbReference type="InterPro" id="IPR009003">
    <property type="entry name" value="Peptidase_S1_PA"/>
</dbReference>
<dbReference type="InterPro" id="IPR008763">
    <property type="entry name" value="Peptidase_S55"/>
</dbReference>
<evidence type="ECO:0000259" key="2">
    <source>
        <dbReference type="PROSITE" id="PS51494"/>
    </source>
</evidence>
<keyword evidence="4" id="KW-1185">Reference proteome</keyword>
<evidence type="ECO:0000313" key="4">
    <source>
        <dbReference type="Proteomes" id="UP001499974"/>
    </source>
</evidence>
<protein>
    <recommendedName>
        <fullName evidence="2">Peptidase S55 domain-containing protein</fullName>
    </recommendedName>
</protein>
<feature type="signal peptide" evidence="1">
    <location>
        <begin position="1"/>
        <end position="35"/>
    </location>
</feature>
<feature type="domain" description="Peptidase S55" evidence="2">
    <location>
        <begin position="1"/>
        <end position="165"/>
    </location>
</feature>
<evidence type="ECO:0000313" key="3">
    <source>
        <dbReference type="EMBL" id="GAA4715935.1"/>
    </source>
</evidence>